<keyword evidence="1" id="KW-0472">Membrane</keyword>
<keyword evidence="1" id="KW-0812">Transmembrane</keyword>
<feature type="transmembrane region" description="Helical" evidence="1">
    <location>
        <begin position="34"/>
        <end position="51"/>
    </location>
</feature>
<feature type="transmembrane region" description="Helical" evidence="1">
    <location>
        <begin position="12"/>
        <end position="28"/>
    </location>
</feature>
<feature type="transmembrane region" description="Helical" evidence="1">
    <location>
        <begin position="58"/>
        <end position="76"/>
    </location>
</feature>
<feature type="transmembrane region" description="Helical" evidence="1">
    <location>
        <begin position="225"/>
        <end position="251"/>
    </location>
</feature>
<proteinExistence type="predicted"/>
<protein>
    <recommendedName>
        <fullName evidence="4">DUF2029 domain-containing protein</fullName>
    </recommendedName>
</protein>
<keyword evidence="3" id="KW-1185">Reference proteome</keyword>
<sequence>MRVNRTLQHPMVAAMYLVMLLLMAKLLFPLGEQIGMVMFFAMLIPFFFFLLRWPDTPGALYVGICVMLAGKLVYAVTTNPVTGPDEIHYFEQVSTFQKLSDFMPYALDHIVTQWANISAYPMFGMLYMPLFKWLELENPLAIIMLNSLLLILVVNQTYRLNAAKFDYALPDVQEERSSRFHAIVIFGLLVSPSFMLLSSVFAKDVACALLGLFGAGLLIRRKYVLFLLVLAYSTGLRDYSIVYTFGIYFLYAQKMRTSLVVMIAAMGVLVLQIGPLGLMNASLLTVFLFISPNPSNLSNWNSEIAMRTLEALWMSFILVASVLNYLRFKATRRFYLLALIVLFSYACTLVLVGYVTVTGREMEYGLGTVGDNMVRKKLPVLPILYVISAYTLVWGRKWFQKGGTINEGT</sequence>
<gene>
    <name evidence="2" type="ORF">ACFFJ8_05685</name>
</gene>
<evidence type="ECO:0000313" key="3">
    <source>
        <dbReference type="Proteomes" id="UP001589818"/>
    </source>
</evidence>
<feature type="transmembrane region" description="Helical" evidence="1">
    <location>
        <begin position="335"/>
        <end position="357"/>
    </location>
</feature>
<feature type="transmembrane region" description="Helical" evidence="1">
    <location>
        <begin position="140"/>
        <end position="158"/>
    </location>
</feature>
<feature type="transmembrane region" description="Helical" evidence="1">
    <location>
        <begin position="311"/>
        <end position="328"/>
    </location>
</feature>
<evidence type="ECO:0008006" key="4">
    <source>
        <dbReference type="Google" id="ProtNLM"/>
    </source>
</evidence>
<feature type="transmembrane region" description="Helical" evidence="1">
    <location>
        <begin position="377"/>
        <end position="395"/>
    </location>
</feature>
<feature type="transmembrane region" description="Helical" evidence="1">
    <location>
        <begin position="110"/>
        <end position="128"/>
    </location>
</feature>
<name>A0ABV6J4Q6_9BACL</name>
<evidence type="ECO:0000256" key="1">
    <source>
        <dbReference type="SAM" id="Phobius"/>
    </source>
</evidence>
<dbReference type="Proteomes" id="UP001589818">
    <property type="component" value="Unassembled WGS sequence"/>
</dbReference>
<feature type="transmembrane region" description="Helical" evidence="1">
    <location>
        <begin position="258"/>
        <end position="291"/>
    </location>
</feature>
<feature type="transmembrane region" description="Helical" evidence="1">
    <location>
        <begin position="178"/>
        <end position="196"/>
    </location>
</feature>
<comment type="caution">
    <text evidence="2">The sequence shown here is derived from an EMBL/GenBank/DDBJ whole genome shotgun (WGS) entry which is preliminary data.</text>
</comment>
<dbReference type="EMBL" id="JBHLVF010000010">
    <property type="protein sequence ID" value="MFC0390859.1"/>
    <property type="molecule type" value="Genomic_DNA"/>
</dbReference>
<dbReference type="RefSeq" id="WP_204818451.1">
    <property type="nucleotide sequence ID" value="NZ_JANHOF010000004.1"/>
</dbReference>
<organism evidence="2 3">
    <name type="scientific">Paenibacillus mendelii</name>
    <dbReference type="NCBI Taxonomy" id="206163"/>
    <lineage>
        <taxon>Bacteria</taxon>
        <taxon>Bacillati</taxon>
        <taxon>Bacillota</taxon>
        <taxon>Bacilli</taxon>
        <taxon>Bacillales</taxon>
        <taxon>Paenibacillaceae</taxon>
        <taxon>Paenibacillus</taxon>
    </lineage>
</organism>
<reference evidence="2 3" key="1">
    <citation type="submission" date="2024-09" db="EMBL/GenBank/DDBJ databases">
        <authorList>
            <person name="Sun Q."/>
            <person name="Mori K."/>
        </authorList>
    </citation>
    <scope>NUCLEOTIDE SEQUENCE [LARGE SCALE GENOMIC DNA]</scope>
    <source>
        <strain evidence="2 3">CCM 4839</strain>
    </source>
</reference>
<accession>A0ABV6J4Q6</accession>
<keyword evidence="1" id="KW-1133">Transmembrane helix</keyword>
<evidence type="ECO:0000313" key="2">
    <source>
        <dbReference type="EMBL" id="MFC0390859.1"/>
    </source>
</evidence>